<dbReference type="SUPFAM" id="SSF50475">
    <property type="entry name" value="FMN-binding split barrel"/>
    <property type="match status" value="1"/>
</dbReference>
<name>A0ABY7BX52_9HYPH</name>
<dbReference type="InterPro" id="IPR002563">
    <property type="entry name" value="Flavin_Rdtase-like_dom"/>
</dbReference>
<evidence type="ECO:0000313" key="3">
    <source>
        <dbReference type="EMBL" id="WAP68094.1"/>
    </source>
</evidence>
<reference evidence="3" key="1">
    <citation type="submission" date="2022-12" db="EMBL/GenBank/DDBJ databases">
        <title>Jiella pelagia sp. nov., isolated from phosphonate enriched culture of Northwest Pacific surface seawater.</title>
        <authorList>
            <person name="Shin D.Y."/>
            <person name="Hwang C.Y."/>
        </authorList>
    </citation>
    <scope>NUCLEOTIDE SEQUENCE</scope>
    <source>
        <strain evidence="3">HL-NP1</strain>
    </source>
</reference>
<dbReference type="SMART" id="SM00903">
    <property type="entry name" value="Flavin_Reduct"/>
    <property type="match status" value="1"/>
</dbReference>
<keyword evidence="1" id="KW-0560">Oxidoreductase</keyword>
<evidence type="ECO:0000256" key="1">
    <source>
        <dbReference type="ARBA" id="ARBA00023002"/>
    </source>
</evidence>
<dbReference type="Gene3D" id="2.30.110.10">
    <property type="entry name" value="Electron Transport, Fmn-binding Protein, Chain A"/>
    <property type="match status" value="1"/>
</dbReference>
<dbReference type="PANTHER" id="PTHR30466">
    <property type="entry name" value="FLAVIN REDUCTASE"/>
    <property type="match status" value="1"/>
</dbReference>
<gene>
    <name evidence="3" type="ORF">OH818_22320</name>
</gene>
<dbReference type="PANTHER" id="PTHR30466:SF1">
    <property type="entry name" value="FMN REDUCTASE (NADH) RUTF"/>
    <property type="match status" value="1"/>
</dbReference>
<sequence length="164" mass="17250">MRTDPGAFRQAMTRFAASVNVVTTDGASGRRGVTVTSACSVSDDPATLLVCLNLSSPDNAWFEENGAFAVNLLSVRDEALARAFAGEDKLSQPERFARGVWSTGATGAPLLDSALVSFDCRLIDARVIATHKVLIGEVADLRTGDAGAGLIYLGRGFRSLDVGE</sequence>
<dbReference type="EMBL" id="CP114029">
    <property type="protein sequence ID" value="WAP68094.1"/>
    <property type="molecule type" value="Genomic_DNA"/>
</dbReference>
<evidence type="ECO:0000259" key="2">
    <source>
        <dbReference type="SMART" id="SM00903"/>
    </source>
</evidence>
<dbReference type="Pfam" id="PF01613">
    <property type="entry name" value="Flavin_Reduct"/>
    <property type="match status" value="1"/>
</dbReference>
<dbReference type="Proteomes" id="UP001164020">
    <property type="component" value="Chromosome"/>
</dbReference>
<proteinExistence type="predicted"/>
<protein>
    <submittedName>
        <fullName evidence="3">Flavin reductase</fullName>
    </submittedName>
</protein>
<accession>A0ABY7BX52</accession>
<dbReference type="RefSeq" id="WP_268880569.1">
    <property type="nucleotide sequence ID" value="NZ_CP114029.1"/>
</dbReference>
<evidence type="ECO:0000313" key="4">
    <source>
        <dbReference type="Proteomes" id="UP001164020"/>
    </source>
</evidence>
<dbReference type="InterPro" id="IPR012349">
    <property type="entry name" value="Split_barrel_FMN-bd"/>
</dbReference>
<dbReference type="InterPro" id="IPR050268">
    <property type="entry name" value="NADH-dep_flavin_reductase"/>
</dbReference>
<keyword evidence="4" id="KW-1185">Reference proteome</keyword>
<organism evidence="3 4">
    <name type="scientific">Jiella pelagia</name>
    <dbReference type="NCBI Taxonomy" id="2986949"/>
    <lineage>
        <taxon>Bacteria</taxon>
        <taxon>Pseudomonadati</taxon>
        <taxon>Pseudomonadota</taxon>
        <taxon>Alphaproteobacteria</taxon>
        <taxon>Hyphomicrobiales</taxon>
        <taxon>Aurantimonadaceae</taxon>
        <taxon>Jiella</taxon>
    </lineage>
</organism>
<feature type="domain" description="Flavin reductase like" evidence="2">
    <location>
        <begin position="12"/>
        <end position="159"/>
    </location>
</feature>